<keyword evidence="5" id="KW-0472">Membrane</keyword>
<gene>
    <name evidence="11" type="ORF">UN64_02540</name>
</gene>
<keyword evidence="6" id="KW-0564">Palmitate</keyword>
<dbReference type="PANTHER" id="PTHR35789:SF1">
    <property type="entry name" value="SPORE GERMINATION PROTEIN B3"/>
    <property type="match status" value="1"/>
</dbReference>
<comment type="subcellular location">
    <subcellularLocation>
        <location evidence="1">Membrane</location>
        <topology evidence="1">Lipid-anchor</topology>
    </subcellularLocation>
</comment>
<dbReference type="GO" id="GO:0009847">
    <property type="term" value="P:spore germination"/>
    <property type="evidence" value="ECO:0007669"/>
    <property type="project" value="InterPro"/>
</dbReference>
<feature type="domain" description="Spore germination protein N-terminal" evidence="10">
    <location>
        <begin position="19"/>
        <end position="185"/>
    </location>
</feature>
<accession>A0A1V3GBB7</accession>
<dbReference type="GO" id="GO:0016020">
    <property type="term" value="C:membrane"/>
    <property type="evidence" value="ECO:0007669"/>
    <property type="project" value="UniProtKB-SubCell"/>
</dbReference>
<keyword evidence="4 8" id="KW-0732">Signal</keyword>
<name>A0A1V3GBB7_9BACL</name>
<dbReference type="OrthoDB" id="2592518at2"/>
<evidence type="ECO:0000256" key="6">
    <source>
        <dbReference type="ARBA" id="ARBA00023139"/>
    </source>
</evidence>
<evidence type="ECO:0000256" key="4">
    <source>
        <dbReference type="ARBA" id="ARBA00022729"/>
    </source>
</evidence>
<reference evidence="11 12" key="1">
    <citation type="submission" date="2016-11" db="EMBL/GenBank/DDBJ databases">
        <authorList>
            <person name="Jaros S."/>
            <person name="Januszkiewicz K."/>
            <person name="Wedrychowicz H."/>
        </authorList>
    </citation>
    <scope>NUCLEOTIDE SEQUENCE [LARGE SCALE GENOMIC DNA]</scope>
    <source>
        <strain evidence="11 12">Con a/3</strain>
    </source>
</reference>
<dbReference type="PROSITE" id="PS51257">
    <property type="entry name" value="PROKAR_LIPOPROTEIN"/>
    <property type="match status" value="1"/>
</dbReference>
<evidence type="ECO:0000256" key="5">
    <source>
        <dbReference type="ARBA" id="ARBA00023136"/>
    </source>
</evidence>
<feature type="chain" id="PRO_5038413658" evidence="8">
    <location>
        <begin position="20"/>
        <end position="354"/>
    </location>
</feature>
<evidence type="ECO:0000256" key="7">
    <source>
        <dbReference type="ARBA" id="ARBA00023288"/>
    </source>
</evidence>
<evidence type="ECO:0000256" key="3">
    <source>
        <dbReference type="ARBA" id="ARBA00022544"/>
    </source>
</evidence>
<dbReference type="InterPro" id="IPR046953">
    <property type="entry name" value="Spore_GerAC-like_C"/>
</dbReference>
<dbReference type="Pfam" id="PF05504">
    <property type="entry name" value="Spore_GerAC"/>
    <property type="match status" value="1"/>
</dbReference>
<dbReference type="InterPro" id="IPR057336">
    <property type="entry name" value="GerAC_N"/>
</dbReference>
<evidence type="ECO:0000313" key="12">
    <source>
        <dbReference type="Proteomes" id="UP000188597"/>
    </source>
</evidence>
<dbReference type="Proteomes" id="UP000188597">
    <property type="component" value="Unassembled WGS sequence"/>
</dbReference>
<keyword evidence="3" id="KW-0309">Germination</keyword>
<sequence length="354" mass="40559">MKKIILLFMCFLLSGCAEREILDDITIVRTLGFDKASKDNEIKGTINYPIFINEQTFKMKYLSASGETSKEIRNELNEMTARPLFVGKLNTVLFSEKLAREGIMETLDTLQRDPGVGRAIYLGITKQSAESVLSDDYDQINLDGNYFSNLIKQNENYSNLPYLNFHTFLYAFFADCMDPVMPYLSKKSNAVKITGLALFKNDKMVGTINEHQILIFKTLYQKFNEGSYQFKSKNYKGNLEILKSKLHYKIIKKPHQKVMIAVDVKGRLTEYTKVNAGDPKVVKGIENTIKKELENNASELIRKFQDLNIDPLGIGEHVRSQTRGFNSKKWLDQYQNTDIQVVYNLKISESGISQ</sequence>
<dbReference type="Gene3D" id="3.30.300.210">
    <property type="entry name" value="Nutrient germinant receptor protein C, domain 3"/>
    <property type="match status" value="1"/>
</dbReference>
<organism evidence="11 12">
    <name type="scientific">Fictibacillus arsenicus</name>
    <dbReference type="NCBI Taxonomy" id="255247"/>
    <lineage>
        <taxon>Bacteria</taxon>
        <taxon>Bacillati</taxon>
        <taxon>Bacillota</taxon>
        <taxon>Bacilli</taxon>
        <taxon>Bacillales</taxon>
        <taxon>Fictibacillaceae</taxon>
        <taxon>Fictibacillus</taxon>
    </lineage>
</organism>
<dbReference type="NCBIfam" id="TIGR02887">
    <property type="entry name" value="spore_ger_x_C"/>
    <property type="match status" value="1"/>
</dbReference>
<dbReference type="EMBL" id="MQMF01000001">
    <property type="protein sequence ID" value="OOE14107.1"/>
    <property type="molecule type" value="Genomic_DNA"/>
</dbReference>
<dbReference type="InterPro" id="IPR038501">
    <property type="entry name" value="Spore_GerAC_C_sf"/>
</dbReference>
<comment type="similarity">
    <text evidence="2">Belongs to the GerABKC lipoprotein family.</text>
</comment>
<evidence type="ECO:0000259" key="9">
    <source>
        <dbReference type="Pfam" id="PF05504"/>
    </source>
</evidence>
<evidence type="ECO:0000256" key="2">
    <source>
        <dbReference type="ARBA" id="ARBA00007886"/>
    </source>
</evidence>
<feature type="domain" description="Spore germination GerAC-like C-terminal" evidence="9">
    <location>
        <begin position="194"/>
        <end position="351"/>
    </location>
</feature>
<keyword evidence="7" id="KW-0449">Lipoprotein</keyword>
<dbReference type="PANTHER" id="PTHR35789">
    <property type="entry name" value="SPORE GERMINATION PROTEIN B3"/>
    <property type="match status" value="1"/>
</dbReference>
<feature type="signal peptide" evidence="8">
    <location>
        <begin position="1"/>
        <end position="19"/>
    </location>
</feature>
<proteinExistence type="inferred from homology"/>
<evidence type="ECO:0000256" key="1">
    <source>
        <dbReference type="ARBA" id="ARBA00004635"/>
    </source>
</evidence>
<protein>
    <submittedName>
        <fullName evidence="11">Uncharacterized protein</fullName>
    </submittedName>
</protein>
<dbReference type="RefSeq" id="WP_077359527.1">
    <property type="nucleotide sequence ID" value="NZ_MQMF01000001.1"/>
</dbReference>
<evidence type="ECO:0000259" key="10">
    <source>
        <dbReference type="Pfam" id="PF25198"/>
    </source>
</evidence>
<evidence type="ECO:0000256" key="8">
    <source>
        <dbReference type="SAM" id="SignalP"/>
    </source>
</evidence>
<comment type="caution">
    <text evidence="11">The sequence shown here is derived from an EMBL/GenBank/DDBJ whole genome shotgun (WGS) entry which is preliminary data.</text>
</comment>
<dbReference type="Pfam" id="PF25198">
    <property type="entry name" value="Spore_GerAC_N"/>
    <property type="match status" value="1"/>
</dbReference>
<dbReference type="AlphaFoldDB" id="A0A1V3GBB7"/>
<dbReference type="InterPro" id="IPR008844">
    <property type="entry name" value="Spore_GerAC-like"/>
</dbReference>
<evidence type="ECO:0000313" key="11">
    <source>
        <dbReference type="EMBL" id="OOE14107.1"/>
    </source>
</evidence>